<evidence type="ECO:0000256" key="4">
    <source>
        <dbReference type="ARBA" id="ARBA00022989"/>
    </source>
</evidence>
<dbReference type="InterPro" id="IPR050638">
    <property type="entry name" value="AA-Vitamin_Transporters"/>
</dbReference>
<reference evidence="8 9" key="1">
    <citation type="journal article" date="2012" name="J. Bacteriol.">
        <title>Draft genome sequence of the cyanide-utilizing bacterium Pseudomonas fluorescens strain NCIMB 11764.</title>
        <authorList>
            <person name="Vilo C.A."/>
            <person name="Benedik M.J."/>
            <person name="Kunz D.A."/>
            <person name="Dong Q."/>
        </authorList>
    </citation>
    <scope>NUCLEOTIDE SEQUENCE [LARGE SCALE GENOMIC DNA]</scope>
    <source>
        <strain evidence="8 9">NCIMB 11764</strain>
    </source>
</reference>
<keyword evidence="5 6" id="KW-0472">Membrane</keyword>
<gene>
    <name evidence="8" type="ORF">B723_21910</name>
</gene>
<evidence type="ECO:0000256" key="2">
    <source>
        <dbReference type="ARBA" id="ARBA00022475"/>
    </source>
</evidence>
<keyword evidence="4 6" id="KW-1133">Transmembrane helix</keyword>
<keyword evidence="2" id="KW-1003">Cell membrane</keyword>
<feature type="transmembrane region" description="Helical" evidence="6">
    <location>
        <begin position="150"/>
        <end position="173"/>
    </location>
</feature>
<feature type="transmembrane region" description="Helical" evidence="6">
    <location>
        <begin position="185"/>
        <end position="206"/>
    </location>
</feature>
<evidence type="ECO:0000256" key="5">
    <source>
        <dbReference type="ARBA" id="ARBA00023136"/>
    </source>
</evidence>
<evidence type="ECO:0000259" key="7">
    <source>
        <dbReference type="Pfam" id="PF00892"/>
    </source>
</evidence>
<name>A0A0K1QT02_PSEFL</name>
<feature type="transmembrane region" description="Helical" evidence="6">
    <location>
        <begin position="252"/>
        <end position="272"/>
    </location>
</feature>
<feature type="transmembrane region" description="Helical" evidence="6">
    <location>
        <begin position="36"/>
        <end position="57"/>
    </location>
</feature>
<dbReference type="EMBL" id="CP010945">
    <property type="protein sequence ID" value="AKV08899.1"/>
    <property type="molecule type" value="Genomic_DNA"/>
</dbReference>
<dbReference type="PANTHER" id="PTHR32322:SF18">
    <property type="entry name" value="S-ADENOSYLMETHIONINE_S-ADENOSYLHOMOCYSTEINE TRANSPORTER"/>
    <property type="match status" value="1"/>
</dbReference>
<dbReference type="InterPro" id="IPR000620">
    <property type="entry name" value="EamA_dom"/>
</dbReference>
<dbReference type="Pfam" id="PF00892">
    <property type="entry name" value="EamA"/>
    <property type="match status" value="2"/>
</dbReference>
<comment type="subcellular location">
    <subcellularLocation>
        <location evidence="1">Cell membrane</location>
        <topology evidence="1">Multi-pass membrane protein</topology>
    </subcellularLocation>
</comment>
<dbReference type="AlphaFoldDB" id="A0A0K1QT02"/>
<feature type="transmembrane region" description="Helical" evidence="6">
    <location>
        <begin position="97"/>
        <end position="115"/>
    </location>
</feature>
<evidence type="ECO:0000313" key="9">
    <source>
        <dbReference type="Proteomes" id="UP000017175"/>
    </source>
</evidence>
<dbReference type="eggNOG" id="COG0697">
    <property type="taxonomic scope" value="Bacteria"/>
</dbReference>
<feature type="domain" description="EamA" evidence="7">
    <location>
        <begin position="156"/>
        <end position="292"/>
    </location>
</feature>
<keyword evidence="3 6" id="KW-0812">Transmembrane</keyword>
<protein>
    <submittedName>
        <fullName evidence="8">Membrane protein</fullName>
    </submittedName>
</protein>
<evidence type="ECO:0000256" key="1">
    <source>
        <dbReference type="ARBA" id="ARBA00004651"/>
    </source>
</evidence>
<dbReference type="SUPFAM" id="SSF103481">
    <property type="entry name" value="Multidrug resistance efflux transporter EmrE"/>
    <property type="match status" value="2"/>
</dbReference>
<dbReference type="Proteomes" id="UP000017175">
    <property type="component" value="Chromosome"/>
</dbReference>
<feature type="transmembrane region" description="Helical" evidence="6">
    <location>
        <begin position="7"/>
        <end position="30"/>
    </location>
</feature>
<accession>A0A0K1QT02</accession>
<evidence type="ECO:0000256" key="6">
    <source>
        <dbReference type="SAM" id="Phobius"/>
    </source>
</evidence>
<dbReference type="OrthoDB" id="4167046at2"/>
<feature type="transmembrane region" description="Helical" evidence="6">
    <location>
        <begin position="69"/>
        <end position="91"/>
    </location>
</feature>
<organism evidence="8 9">
    <name type="scientific">Pseudomonas fluorescens NCIMB 11764</name>
    <dbReference type="NCBI Taxonomy" id="1221522"/>
    <lineage>
        <taxon>Bacteria</taxon>
        <taxon>Pseudomonadati</taxon>
        <taxon>Pseudomonadota</taxon>
        <taxon>Gammaproteobacteria</taxon>
        <taxon>Pseudomonadales</taxon>
        <taxon>Pseudomonadaceae</taxon>
        <taxon>Pseudomonas</taxon>
    </lineage>
</organism>
<dbReference type="PANTHER" id="PTHR32322">
    <property type="entry name" value="INNER MEMBRANE TRANSPORTER"/>
    <property type="match status" value="1"/>
</dbReference>
<dbReference type="InterPro" id="IPR037185">
    <property type="entry name" value="EmrE-like"/>
</dbReference>
<evidence type="ECO:0000313" key="8">
    <source>
        <dbReference type="EMBL" id="AKV08899.1"/>
    </source>
</evidence>
<evidence type="ECO:0000256" key="3">
    <source>
        <dbReference type="ARBA" id="ARBA00022692"/>
    </source>
</evidence>
<dbReference type="GO" id="GO:0005886">
    <property type="term" value="C:plasma membrane"/>
    <property type="evidence" value="ECO:0007669"/>
    <property type="project" value="UniProtKB-SubCell"/>
</dbReference>
<feature type="transmembrane region" description="Helical" evidence="6">
    <location>
        <begin position="278"/>
        <end position="296"/>
    </location>
</feature>
<feature type="transmembrane region" description="Helical" evidence="6">
    <location>
        <begin position="218"/>
        <end position="240"/>
    </location>
</feature>
<feature type="transmembrane region" description="Helical" evidence="6">
    <location>
        <begin position="127"/>
        <end position="144"/>
    </location>
</feature>
<dbReference type="RefSeq" id="WP_017338935.1">
    <property type="nucleotide sequence ID" value="NZ_CP010945.1"/>
</dbReference>
<feature type="domain" description="EamA" evidence="7">
    <location>
        <begin position="9"/>
        <end position="141"/>
    </location>
</feature>
<proteinExistence type="predicted"/>
<sequence>MSKSTPLAYAGIVGATFFWGTNFNAGAYIIKSMAPISASIERFSISTLLLVLIFGLAGKLRLSTLKNNLVAFIGLGLLGFTAFNLATFFGLQSTTPINGALILATTPLWTMLFAVLLEGDRIDRGRAIGLVLGLLGVGLVITRGDIQVLLGLKVATGDAIILAGSIAWAANMVGTRRFVKNATPLETTTFSMLFGVIGLIVLGFIYEAPVASISTASLSIHGAVIYLAVCGSLIAYLLWFKGIHAIGAARTSIFFNLAPVFTMLVSSVLGVAPNVWQLLGAGGVILGVVFASGLVFRPTQPDPLAAAPSPR</sequence>